<reference evidence="2 3" key="1">
    <citation type="journal article" date="2018" name="Mol. Biol. Evol.">
        <title>Broad Genomic Sampling Reveals a Smut Pathogenic Ancestry of the Fungal Clade Ustilaginomycotina.</title>
        <authorList>
            <person name="Kijpornyongpan T."/>
            <person name="Mondo S.J."/>
            <person name="Barry K."/>
            <person name="Sandor L."/>
            <person name="Lee J."/>
            <person name="Lipzen A."/>
            <person name="Pangilinan J."/>
            <person name="LaButti K."/>
            <person name="Hainaut M."/>
            <person name="Henrissat B."/>
            <person name="Grigoriev I.V."/>
            <person name="Spatafora J.W."/>
            <person name="Aime M.C."/>
        </authorList>
    </citation>
    <scope>NUCLEOTIDE SEQUENCE [LARGE SCALE GENOMIC DNA]</scope>
    <source>
        <strain evidence="2 3">MCA 4658</strain>
    </source>
</reference>
<organism evidence="2 3">
    <name type="scientific">Ceraceosorus guamensis</name>
    <dbReference type="NCBI Taxonomy" id="1522189"/>
    <lineage>
        <taxon>Eukaryota</taxon>
        <taxon>Fungi</taxon>
        <taxon>Dikarya</taxon>
        <taxon>Basidiomycota</taxon>
        <taxon>Ustilaginomycotina</taxon>
        <taxon>Exobasidiomycetes</taxon>
        <taxon>Ceraceosorales</taxon>
        <taxon>Ceraceosoraceae</taxon>
        <taxon>Ceraceosorus</taxon>
    </lineage>
</organism>
<dbReference type="OrthoDB" id="3364481at2759"/>
<gene>
    <name evidence="2" type="ORF">IE81DRAFT_348763</name>
</gene>
<name>A0A316VTR4_9BASI</name>
<proteinExistence type="predicted"/>
<dbReference type="EMBL" id="KZ819402">
    <property type="protein sequence ID" value="PWN40977.1"/>
    <property type="molecule type" value="Genomic_DNA"/>
</dbReference>
<protein>
    <submittedName>
        <fullName evidence="2">Uncharacterized protein</fullName>
    </submittedName>
</protein>
<dbReference type="Proteomes" id="UP000245783">
    <property type="component" value="Unassembled WGS sequence"/>
</dbReference>
<evidence type="ECO:0000313" key="3">
    <source>
        <dbReference type="Proteomes" id="UP000245783"/>
    </source>
</evidence>
<evidence type="ECO:0000313" key="2">
    <source>
        <dbReference type="EMBL" id="PWN40977.1"/>
    </source>
</evidence>
<dbReference type="AlphaFoldDB" id="A0A316VTR4"/>
<keyword evidence="3" id="KW-1185">Reference proteome</keyword>
<dbReference type="InParanoid" id="A0A316VTR4"/>
<feature type="region of interest" description="Disordered" evidence="1">
    <location>
        <begin position="149"/>
        <end position="172"/>
    </location>
</feature>
<evidence type="ECO:0000256" key="1">
    <source>
        <dbReference type="SAM" id="MobiDB-lite"/>
    </source>
</evidence>
<dbReference type="RefSeq" id="XP_025368137.1">
    <property type="nucleotide sequence ID" value="XM_025516293.1"/>
</dbReference>
<accession>A0A316VTR4</accession>
<sequence length="398" mass="44433">MSCRRRDRANGLGCCPDATGTRPWIEYDGFDYLVQLERGHSAPRCEAHAKRLPGQSALSLPAYDACLQRYKTEAKKYSQYAGQQASILHKPKYACFDCRRAFKPTACDGNESLYGARGLADLTTDGQIVPPTGQESDAELSLAVARTQHLSRRRQDRDGIYTHPPGARPTDPVWLIRTAAPLDEREDATAEPVGDVNLLASPQRIEHYKKFGRATVSQAQELFPTRTSRQPSLEAGKTLEARQSWIAKHSSSAAHVFWRQVVTCCPGCGKEGVRVGSTFRAPSKKDAKAWESMRRSTLEQGNRWDFCKTNGQVKDYNELAGLLQARWDKQEGGGRVRCKDRDRERVLRDELGLSDCDINISKFAPKLCLGPDGRWGSIPPGTFCDDRWISSSGENLLR</sequence>
<dbReference type="GeneID" id="37038163"/>